<name>Q76Z13_9CAUD</name>
<dbReference type="RefSeq" id="NP_943956.1">
    <property type="nucleotide sequence ID" value="NC_005260.1"/>
</dbReference>
<organism evidence="1 2">
    <name type="scientific">Aeromonas phage Aeh1</name>
    <dbReference type="NCBI Taxonomy" id="2880362"/>
    <lineage>
        <taxon>Viruses</taxon>
        <taxon>Duplodnaviria</taxon>
        <taxon>Heunggongvirae</taxon>
        <taxon>Uroviricota</taxon>
        <taxon>Caudoviricetes</taxon>
        <taxon>Pantevenvirales</taxon>
        <taxon>Straboviridae</taxon>
        <taxon>Cinqassovirus</taxon>
        <taxon>Cinqassovirus aeh1</taxon>
    </lineage>
</organism>
<keyword evidence="2" id="KW-1185">Reference proteome</keyword>
<dbReference type="EMBL" id="AY266303">
    <property type="protein sequence ID" value="AAQ17733.1"/>
    <property type="molecule type" value="Genomic_DNA"/>
</dbReference>
<sequence length="77" mass="9169">MSRIDDCVKKLEVGTPFCEVYGFHVARFVCKTKPVRSEDGAWEWICTYVHDEERNGQECEFMIREDFEHYGPKVYLD</sequence>
<proteinExistence type="predicted"/>
<reference evidence="1 2" key="1">
    <citation type="journal article" date="2001" name="J. Bacteriol.">
        <title>Phylogeny of the major head and tail genes of the wide-ranging T4-type bacteriophages.</title>
        <authorList>
            <person name="Tetart F."/>
            <person name="Desplats C."/>
            <person name="Kutateladze M."/>
            <person name="Monod C."/>
            <person name="Ackermann H.W."/>
            <person name="Krisch H.M."/>
        </authorList>
    </citation>
    <scope>NUCLEOTIDE SEQUENCE</scope>
</reference>
<evidence type="ECO:0000313" key="1">
    <source>
        <dbReference type="EMBL" id="AAQ17733.1"/>
    </source>
</evidence>
<accession>Q76Z13</accession>
<gene>
    <name evidence="1" type="ORF">Aeh1ORF073c</name>
</gene>
<evidence type="ECO:0000313" key="2">
    <source>
        <dbReference type="Proteomes" id="UP000002555"/>
    </source>
</evidence>
<dbReference type="OrthoDB" id="28072at10239"/>
<dbReference type="Proteomes" id="UP000002555">
    <property type="component" value="Segment"/>
</dbReference>
<dbReference type="KEGG" id="vg:2657955"/>
<protein>
    <submittedName>
        <fullName evidence="1">Uncharacterized protein</fullName>
    </submittedName>
</protein>